<protein>
    <submittedName>
        <fullName evidence="2">Retrotransposon-derived protein PEG10</fullName>
    </submittedName>
</protein>
<feature type="compositionally biased region" description="Basic and acidic residues" evidence="1">
    <location>
        <begin position="28"/>
        <end position="47"/>
    </location>
</feature>
<name>A0AAW1B5C0_CROAD</name>
<evidence type="ECO:0000256" key="1">
    <source>
        <dbReference type="SAM" id="MobiDB-lite"/>
    </source>
</evidence>
<comment type="caution">
    <text evidence="2">The sequence shown here is derived from an EMBL/GenBank/DDBJ whole genome shotgun (WGS) entry which is preliminary data.</text>
</comment>
<dbReference type="AlphaFoldDB" id="A0AAW1B5C0"/>
<organism evidence="2 3">
    <name type="scientific">Crotalus adamanteus</name>
    <name type="common">Eastern diamondback rattlesnake</name>
    <dbReference type="NCBI Taxonomy" id="8729"/>
    <lineage>
        <taxon>Eukaryota</taxon>
        <taxon>Metazoa</taxon>
        <taxon>Chordata</taxon>
        <taxon>Craniata</taxon>
        <taxon>Vertebrata</taxon>
        <taxon>Euteleostomi</taxon>
        <taxon>Lepidosauria</taxon>
        <taxon>Squamata</taxon>
        <taxon>Bifurcata</taxon>
        <taxon>Unidentata</taxon>
        <taxon>Episquamata</taxon>
        <taxon>Toxicofera</taxon>
        <taxon>Serpentes</taxon>
        <taxon>Colubroidea</taxon>
        <taxon>Viperidae</taxon>
        <taxon>Crotalinae</taxon>
        <taxon>Crotalus</taxon>
    </lineage>
</organism>
<accession>A0AAW1B5C0</accession>
<feature type="region of interest" description="Disordered" evidence="1">
    <location>
        <begin position="1"/>
        <end position="54"/>
    </location>
</feature>
<feature type="compositionally biased region" description="Basic and acidic residues" evidence="1">
    <location>
        <begin position="1"/>
        <end position="17"/>
    </location>
</feature>
<dbReference type="EMBL" id="JAOTOJ010000008">
    <property type="protein sequence ID" value="KAK9396657.1"/>
    <property type="molecule type" value="Genomic_DNA"/>
</dbReference>
<dbReference type="Proteomes" id="UP001474421">
    <property type="component" value="Unassembled WGS sequence"/>
</dbReference>
<reference evidence="2 3" key="1">
    <citation type="journal article" date="2024" name="Proc. Natl. Acad. Sci. U.S.A.">
        <title>The genetic regulatory architecture and epigenomic basis for age-related changes in rattlesnake venom.</title>
        <authorList>
            <person name="Hogan M.P."/>
            <person name="Holding M.L."/>
            <person name="Nystrom G.S."/>
            <person name="Colston T.J."/>
            <person name="Bartlett D.A."/>
            <person name="Mason A.J."/>
            <person name="Ellsworth S.A."/>
            <person name="Rautsaw R.M."/>
            <person name="Lawrence K.C."/>
            <person name="Strickland J.L."/>
            <person name="He B."/>
            <person name="Fraser P."/>
            <person name="Margres M.J."/>
            <person name="Gilbert D.M."/>
            <person name="Gibbs H.L."/>
            <person name="Parkinson C.L."/>
            <person name="Rokyta D.R."/>
        </authorList>
    </citation>
    <scope>NUCLEOTIDE SEQUENCE [LARGE SCALE GENOMIC DNA]</scope>
    <source>
        <strain evidence="2">DRR0105</strain>
    </source>
</reference>
<keyword evidence="3" id="KW-1185">Reference proteome</keyword>
<evidence type="ECO:0000313" key="2">
    <source>
        <dbReference type="EMBL" id="KAK9396657.1"/>
    </source>
</evidence>
<proteinExistence type="predicted"/>
<sequence length="259" mass="29781">MSDNGARKGENSLEREPLPQLETCKMLGSERSDSSEEEVVEARDQKPRWSMGVGKKCEWGKESRKVTLRWGVKQPEWKQEMEKSLHASEEGESWSPYSDWILEKAIDLMKTTLSSLGEENPEPYGHLSSWTRKGRDTEGEVEPAIPETSADPVVCTPYRTTDGDLDGRYYHQQRRHRSIPRRPPLEVKFKGEPTRLGFFLTQVLSYMEEYGRDIPNDKACIQIVQFALDGLAADWLVNLHDSNAPELSDFNRFMSSLRR</sequence>
<evidence type="ECO:0000313" key="3">
    <source>
        <dbReference type="Proteomes" id="UP001474421"/>
    </source>
</evidence>
<gene>
    <name evidence="2" type="ORF">NXF25_020018</name>
</gene>